<keyword evidence="10" id="KW-1185">Reference proteome</keyword>
<keyword evidence="3 6" id="KW-0175">Coiled coil</keyword>
<dbReference type="Pfam" id="PF18517">
    <property type="entry name" value="LZ3wCH"/>
    <property type="match status" value="1"/>
</dbReference>
<comment type="subcellular location">
    <subcellularLocation>
        <location evidence="1 5">Nucleus</location>
    </subcellularLocation>
</comment>
<evidence type="ECO:0000259" key="8">
    <source>
        <dbReference type="Pfam" id="PF18517"/>
    </source>
</evidence>
<reference evidence="9 10" key="1">
    <citation type="journal article" date="2022" name="bioRxiv">
        <title>Genomics of Preaxostyla Flagellates Illuminates Evolutionary Transitions and the Path Towards Mitochondrial Loss.</title>
        <authorList>
            <person name="Novak L.V.F."/>
            <person name="Treitli S.C."/>
            <person name="Pyrih J."/>
            <person name="Halakuc P."/>
            <person name="Pipaliya S.V."/>
            <person name="Vacek V."/>
            <person name="Brzon O."/>
            <person name="Soukal P."/>
            <person name="Eme L."/>
            <person name="Dacks J.B."/>
            <person name="Karnkowska A."/>
            <person name="Elias M."/>
            <person name="Hampl V."/>
        </authorList>
    </citation>
    <scope>NUCLEOTIDE SEQUENCE [LARGE SCALE GENOMIC DNA]</scope>
    <source>
        <strain evidence="9">NAU3</strain>
        <tissue evidence="9">Gut</tissue>
    </source>
</reference>
<dbReference type="Pfam" id="PF03962">
    <property type="entry name" value="Mnd1"/>
    <property type="match status" value="1"/>
</dbReference>
<evidence type="ECO:0000313" key="10">
    <source>
        <dbReference type="Proteomes" id="UP001281761"/>
    </source>
</evidence>
<name>A0ABQ9Y9G9_9EUKA</name>
<evidence type="ECO:0000256" key="5">
    <source>
        <dbReference type="PIRNR" id="PIRNR026991"/>
    </source>
</evidence>
<gene>
    <name evidence="9" type="ORF">BLNAU_4619</name>
</gene>
<accession>A0ABQ9Y9G9</accession>
<protein>
    <submittedName>
        <fullName evidence="9">Meiotic nuclear division protein 1 like protein</fullName>
    </submittedName>
</protein>
<dbReference type="EMBL" id="JARBJD010000023">
    <property type="protein sequence ID" value="KAK2960402.1"/>
    <property type="molecule type" value="Genomic_DNA"/>
</dbReference>
<dbReference type="PIRSF" id="PIRSF026991">
    <property type="entry name" value="Mnd1"/>
    <property type="match status" value="1"/>
</dbReference>
<dbReference type="InterPro" id="IPR040661">
    <property type="entry name" value="LZ3wCH"/>
</dbReference>
<evidence type="ECO:0000313" key="9">
    <source>
        <dbReference type="EMBL" id="KAK2960402.1"/>
    </source>
</evidence>
<evidence type="ECO:0000256" key="4">
    <source>
        <dbReference type="ARBA" id="ARBA00023242"/>
    </source>
</evidence>
<comment type="similarity">
    <text evidence="2 5">Belongs to the MND1 family.</text>
</comment>
<keyword evidence="4 5" id="KW-0539">Nucleus</keyword>
<feature type="coiled-coil region" evidence="6">
    <location>
        <begin position="79"/>
        <end position="147"/>
    </location>
</feature>
<feature type="domain" description="Mnd1 HTH" evidence="7">
    <location>
        <begin position="17"/>
        <end position="75"/>
    </location>
</feature>
<dbReference type="Proteomes" id="UP001281761">
    <property type="component" value="Unassembled WGS sequence"/>
</dbReference>
<organism evidence="9 10">
    <name type="scientific">Blattamonas nauphoetae</name>
    <dbReference type="NCBI Taxonomy" id="2049346"/>
    <lineage>
        <taxon>Eukaryota</taxon>
        <taxon>Metamonada</taxon>
        <taxon>Preaxostyla</taxon>
        <taxon>Oxymonadida</taxon>
        <taxon>Blattamonas</taxon>
    </lineage>
</organism>
<proteinExistence type="inferred from homology"/>
<dbReference type="InterPro" id="IPR005647">
    <property type="entry name" value="Mnd1"/>
</dbReference>
<evidence type="ECO:0000256" key="1">
    <source>
        <dbReference type="ARBA" id="ARBA00004123"/>
    </source>
</evidence>
<evidence type="ECO:0000256" key="6">
    <source>
        <dbReference type="SAM" id="Coils"/>
    </source>
</evidence>
<sequence length="205" mass="23594">MSKTKRGMSRDEKKMAMLKYLLEHPVPFTMKELERIGPKVGVTSMTVKDAVMDGVYDGYVSTDKCGTQTLFWAFPSETAKQKVVKLEQLTGNAASLEAKLVQLEEQKALLSVGREESKERRRQLAKLDELKRRNAEIKAGLDMFKENDPDILRKMEETVPIAKEAANRWTDNMFAMRSWLKNTLHLSDDDITHQFFIPDEMDYVD</sequence>
<evidence type="ECO:0000256" key="3">
    <source>
        <dbReference type="ARBA" id="ARBA00023054"/>
    </source>
</evidence>
<evidence type="ECO:0000256" key="2">
    <source>
        <dbReference type="ARBA" id="ARBA00005981"/>
    </source>
</evidence>
<evidence type="ECO:0000259" key="7">
    <source>
        <dbReference type="Pfam" id="PF03962"/>
    </source>
</evidence>
<comment type="function">
    <text evidence="5">Required for proper homologous chromosome pairing and efficient cross-over and intragenic recombination during meiosis.</text>
</comment>
<dbReference type="InterPro" id="IPR040453">
    <property type="entry name" value="Mnd1_HTH"/>
</dbReference>
<feature type="domain" description="Leucine zipper with capping helix" evidence="8">
    <location>
        <begin position="154"/>
        <end position="204"/>
    </location>
</feature>
<comment type="caution">
    <text evidence="9">The sequence shown here is derived from an EMBL/GenBank/DDBJ whole genome shotgun (WGS) entry which is preliminary data.</text>
</comment>